<keyword evidence="4" id="KW-1185">Reference proteome</keyword>
<dbReference type="GO" id="GO:0016209">
    <property type="term" value="F:antioxidant activity"/>
    <property type="evidence" value="ECO:0007669"/>
    <property type="project" value="InterPro"/>
</dbReference>
<dbReference type="PANTHER" id="PTHR42852">
    <property type="entry name" value="THIOL:DISULFIDE INTERCHANGE PROTEIN DSBE"/>
    <property type="match status" value="1"/>
</dbReference>
<evidence type="ECO:0000313" key="4">
    <source>
        <dbReference type="Proteomes" id="UP000192393"/>
    </source>
</evidence>
<dbReference type="Pfam" id="PF00578">
    <property type="entry name" value="AhpC-TSA"/>
    <property type="match status" value="1"/>
</dbReference>
<dbReference type="GO" id="GO:0016491">
    <property type="term" value="F:oxidoreductase activity"/>
    <property type="evidence" value="ECO:0007669"/>
    <property type="project" value="InterPro"/>
</dbReference>
<evidence type="ECO:0000313" key="3">
    <source>
        <dbReference type="EMBL" id="SMC84383.1"/>
    </source>
</evidence>
<dbReference type="AlphaFoldDB" id="A0A1W2CGP4"/>
<evidence type="ECO:0000259" key="2">
    <source>
        <dbReference type="PROSITE" id="PS51352"/>
    </source>
</evidence>
<dbReference type="CDD" id="cd02966">
    <property type="entry name" value="TlpA_like_family"/>
    <property type="match status" value="1"/>
</dbReference>
<feature type="chain" id="PRO_5012913051" evidence="1">
    <location>
        <begin position="20"/>
        <end position="163"/>
    </location>
</feature>
<dbReference type="OrthoDB" id="9815205at2"/>
<feature type="signal peptide" evidence="1">
    <location>
        <begin position="1"/>
        <end position="19"/>
    </location>
</feature>
<dbReference type="PROSITE" id="PS51352">
    <property type="entry name" value="THIOREDOXIN_2"/>
    <property type="match status" value="1"/>
</dbReference>
<protein>
    <submittedName>
        <fullName evidence="3">Peroxiredoxin</fullName>
    </submittedName>
</protein>
<dbReference type="InterPro" id="IPR050553">
    <property type="entry name" value="Thioredoxin_ResA/DsbE_sf"/>
</dbReference>
<dbReference type="EMBL" id="FWXS01000010">
    <property type="protein sequence ID" value="SMC84383.1"/>
    <property type="molecule type" value="Genomic_DNA"/>
</dbReference>
<organism evidence="3 4">
    <name type="scientific">Moheibacter sediminis</name>
    <dbReference type="NCBI Taxonomy" id="1434700"/>
    <lineage>
        <taxon>Bacteria</taxon>
        <taxon>Pseudomonadati</taxon>
        <taxon>Bacteroidota</taxon>
        <taxon>Flavobacteriia</taxon>
        <taxon>Flavobacteriales</taxon>
        <taxon>Weeksellaceae</taxon>
        <taxon>Moheibacter</taxon>
    </lineage>
</organism>
<dbReference type="Gene3D" id="3.40.30.10">
    <property type="entry name" value="Glutaredoxin"/>
    <property type="match status" value="1"/>
</dbReference>
<gene>
    <name evidence="3" type="ORF">SAMN06296427_11062</name>
</gene>
<dbReference type="InterPro" id="IPR000866">
    <property type="entry name" value="AhpC/TSA"/>
</dbReference>
<sequence>MKKLITLFSLILAIGVLSAQETEFPDYSIPDLKGSKIDIKSISKNEGKPVVLAFWATWCGPCILELNAINDKFDDWNAETEFKFYAVSVDDSKTVGRVQPMVNGKGWPFDILLDTNNELKRLLNFSTPPYVVVIKDGKIVYKHIGYQPGAEDELYEKIKEYSN</sequence>
<reference evidence="3 4" key="1">
    <citation type="submission" date="2017-04" db="EMBL/GenBank/DDBJ databases">
        <authorList>
            <person name="Afonso C.L."/>
            <person name="Miller P.J."/>
            <person name="Scott M.A."/>
            <person name="Spackman E."/>
            <person name="Goraichik I."/>
            <person name="Dimitrov K.M."/>
            <person name="Suarez D.L."/>
            <person name="Swayne D.E."/>
        </authorList>
    </citation>
    <scope>NUCLEOTIDE SEQUENCE [LARGE SCALE GENOMIC DNA]</scope>
    <source>
        <strain evidence="3 4">CGMCC 1.12708</strain>
    </source>
</reference>
<dbReference type="Proteomes" id="UP000192393">
    <property type="component" value="Unassembled WGS sequence"/>
</dbReference>
<dbReference type="InterPro" id="IPR036249">
    <property type="entry name" value="Thioredoxin-like_sf"/>
</dbReference>
<dbReference type="STRING" id="1434700.SAMN06296427_11062"/>
<dbReference type="SUPFAM" id="SSF52833">
    <property type="entry name" value="Thioredoxin-like"/>
    <property type="match status" value="1"/>
</dbReference>
<dbReference type="PANTHER" id="PTHR42852:SF13">
    <property type="entry name" value="PROTEIN DIPZ"/>
    <property type="match status" value="1"/>
</dbReference>
<evidence type="ECO:0000256" key="1">
    <source>
        <dbReference type="SAM" id="SignalP"/>
    </source>
</evidence>
<dbReference type="InterPro" id="IPR013766">
    <property type="entry name" value="Thioredoxin_domain"/>
</dbReference>
<feature type="domain" description="Thioredoxin" evidence="2">
    <location>
        <begin position="18"/>
        <end position="163"/>
    </location>
</feature>
<keyword evidence="1" id="KW-0732">Signal</keyword>
<dbReference type="RefSeq" id="WP_084018445.1">
    <property type="nucleotide sequence ID" value="NZ_FWXS01000010.1"/>
</dbReference>
<accession>A0A1W2CGP4</accession>
<name>A0A1W2CGP4_9FLAO</name>
<proteinExistence type="predicted"/>